<comment type="caution">
    <text evidence="2">The sequence shown here is derived from an EMBL/GenBank/DDBJ whole genome shotgun (WGS) entry which is preliminary data.</text>
</comment>
<evidence type="ECO:0000313" key="3">
    <source>
        <dbReference type="Proteomes" id="UP000287336"/>
    </source>
</evidence>
<reference evidence="2 3" key="1">
    <citation type="submission" date="2018-12" db="EMBL/GenBank/DDBJ databases">
        <title>three novel Halomonas strain isolated from plants.</title>
        <authorList>
            <person name="Sun C."/>
        </authorList>
    </citation>
    <scope>NUCLEOTIDE SEQUENCE [LARGE SCALE GENOMIC DNA]</scope>
    <source>
        <strain evidence="2 3">DSM 19434</strain>
    </source>
</reference>
<accession>A0A3S1DIA8</accession>
<evidence type="ECO:0000256" key="1">
    <source>
        <dbReference type="SAM" id="SignalP"/>
    </source>
</evidence>
<keyword evidence="3" id="KW-1185">Reference proteome</keyword>
<feature type="chain" id="PRO_5018623672" evidence="1">
    <location>
        <begin position="27"/>
        <end position="197"/>
    </location>
</feature>
<sequence length="197" mass="21685">MFKKINLLTISTATALSLLLSFSTFAYELAVESGDGLAVESGDELAVESGDELSVESGDELADEAYSETATGMVEIVVQAICDGDKERHLGMHQRKIESDRYYEEKFTAFHEACNDSGVAEIEIESDFDDAVMQEQKRRYLINANIIMEDGAVYTTSIRVAWGSIQGPEGSEPVETWRLDGISRVQVPTLSEALSRN</sequence>
<name>A0A3S1DIA8_9GAMM</name>
<dbReference type="RefSeq" id="WP_126948704.1">
    <property type="nucleotide sequence ID" value="NZ_RZHG01000028.1"/>
</dbReference>
<dbReference type="OrthoDB" id="6167496at2"/>
<keyword evidence="1" id="KW-0732">Signal</keyword>
<proteinExistence type="predicted"/>
<dbReference type="AlphaFoldDB" id="A0A3S1DIA8"/>
<protein>
    <submittedName>
        <fullName evidence="2">Uncharacterized protein</fullName>
    </submittedName>
</protein>
<dbReference type="Proteomes" id="UP000287336">
    <property type="component" value="Unassembled WGS sequence"/>
</dbReference>
<organism evidence="2 3">
    <name type="scientific">Vreelandella andesensis</name>
    <dbReference type="NCBI Taxonomy" id="447567"/>
    <lineage>
        <taxon>Bacteria</taxon>
        <taxon>Pseudomonadati</taxon>
        <taxon>Pseudomonadota</taxon>
        <taxon>Gammaproteobacteria</taxon>
        <taxon>Oceanospirillales</taxon>
        <taxon>Halomonadaceae</taxon>
        <taxon>Vreelandella</taxon>
    </lineage>
</organism>
<gene>
    <name evidence="2" type="ORF">ELY33_14940</name>
</gene>
<feature type="signal peptide" evidence="1">
    <location>
        <begin position="1"/>
        <end position="26"/>
    </location>
</feature>
<dbReference type="EMBL" id="RZHG01000028">
    <property type="protein sequence ID" value="RUR27203.1"/>
    <property type="molecule type" value="Genomic_DNA"/>
</dbReference>
<evidence type="ECO:0000313" key="2">
    <source>
        <dbReference type="EMBL" id="RUR27203.1"/>
    </source>
</evidence>